<protein>
    <recommendedName>
        <fullName evidence="4">JNK1/MAPK8-associated membrane protein</fullName>
    </recommendedName>
</protein>
<keyword evidence="1" id="KW-1133">Transmembrane helix</keyword>
<feature type="transmembrane region" description="Helical" evidence="1">
    <location>
        <begin position="164"/>
        <end position="184"/>
    </location>
</feature>
<accession>A0A4U5NYT8</accession>
<feature type="transmembrane region" description="Helical" evidence="1">
    <location>
        <begin position="286"/>
        <end position="307"/>
    </location>
</feature>
<keyword evidence="1" id="KW-0812">Transmembrane</keyword>
<dbReference type="EMBL" id="AZBU02000003">
    <property type="protein sequence ID" value="TKR88827.1"/>
    <property type="molecule type" value="Genomic_DNA"/>
</dbReference>
<dbReference type="OrthoDB" id="419770at2759"/>
<feature type="transmembrane region" description="Helical" evidence="1">
    <location>
        <begin position="196"/>
        <end position="217"/>
    </location>
</feature>
<evidence type="ECO:0000313" key="3">
    <source>
        <dbReference type="Proteomes" id="UP000298663"/>
    </source>
</evidence>
<evidence type="ECO:0000313" key="2">
    <source>
        <dbReference type="EMBL" id="TKR88827.1"/>
    </source>
</evidence>
<dbReference type="GO" id="GO:0031625">
    <property type="term" value="F:ubiquitin protein ligase binding"/>
    <property type="evidence" value="ECO:0007669"/>
    <property type="project" value="TreeGrafter"/>
</dbReference>
<gene>
    <name evidence="2" type="ORF">L596_013009</name>
</gene>
<dbReference type="InterPro" id="IPR008485">
    <property type="entry name" value="JAMP"/>
</dbReference>
<dbReference type="PANTHER" id="PTHR12740:SF4">
    <property type="entry name" value="JNK1_MAPK8-ASSOCIATED MEMBRANE PROTEIN"/>
    <property type="match status" value="1"/>
</dbReference>
<dbReference type="GO" id="GO:0036503">
    <property type="term" value="P:ERAD pathway"/>
    <property type="evidence" value="ECO:0007669"/>
    <property type="project" value="TreeGrafter"/>
</dbReference>
<comment type="caution">
    <text evidence="2">The sequence shown here is derived from an EMBL/GenBank/DDBJ whole genome shotgun (WGS) entry which is preliminary data.</text>
</comment>
<proteinExistence type="predicted"/>
<evidence type="ECO:0008006" key="4">
    <source>
        <dbReference type="Google" id="ProtNLM"/>
    </source>
</evidence>
<feature type="transmembrane region" description="Helical" evidence="1">
    <location>
        <begin position="223"/>
        <end position="239"/>
    </location>
</feature>
<evidence type="ECO:0000256" key="1">
    <source>
        <dbReference type="SAM" id="Phobius"/>
    </source>
</evidence>
<feature type="transmembrane region" description="Helical" evidence="1">
    <location>
        <begin position="60"/>
        <end position="83"/>
    </location>
</feature>
<reference evidence="2 3" key="2">
    <citation type="journal article" date="2019" name="G3 (Bethesda)">
        <title>Hybrid Assembly of the Genome of the Entomopathogenic Nematode Steinernema carpocapsae Identifies the X-Chromosome.</title>
        <authorList>
            <person name="Serra L."/>
            <person name="Macchietto M."/>
            <person name="Macias-Munoz A."/>
            <person name="McGill C.J."/>
            <person name="Rodriguez I.M."/>
            <person name="Rodriguez B."/>
            <person name="Murad R."/>
            <person name="Mortazavi A."/>
        </authorList>
    </citation>
    <scope>NUCLEOTIDE SEQUENCE [LARGE SCALE GENOMIC DNA]</scope>
    <source>
        <strain evidence="2 3">ALL</strain>
    </source>
</reference>
<dbReference type="Proteomes" id="UP000298663">
    <property type="component" value="Unassembled WGS sequence"/>
</dbReference>
<sequence length="319" mass="36260">MQELQQSANCPGFCGRNVLKLNDSLEQPIYSDCGACDWGARVSNKYACAPCDSELYPYDYLYLTFNAVATCLVHCFFVHYYAVNTESQHSLRTMLGHLSCFLESSCAFLASIFLLPPFGSPSLYGCYKESLREWYPMFYNPFYMHVKKLRCTYEIVYPLYSLPFIFFGLNLFFLMIFRSIYCIYASRSMLYSSKPYYAALWTLPVISVIHGSLAGLIYYSFPYISLLTSLALIATFMAFQGRIPMLEMLKKFQEPSSTVILSALTAFFGFAIFSICVFYKMKTLTAAIIATASMPLPVAFYIVTIGITRPGLEGYYGDK</sequence>
<keyword evidence="1" id="KW-0472">Membrane</keyword>
<dbReference type="AlphaFoldDB" id="A0A4U5NYT8"/>
<dbReference type="PANTHER" id="PTHR12740">
    <property type="entry name" value="JNK1/MAPK8-ASSOCIATED MEMBRANE PROTEIN"/>
    <property type="match status" value="1"/>
</dbReference>
<reference evidence="2 3" key="1">
    <citation type="journal article" date="2015" name="Genome Biol.">
        <title>Comparative genomics of Steinernema reveals deeply conserved gene regulatory networks.</title>
        <authorList>
            <person name="Dillman A.R."/>
            <person name="Macchietto M."/>
            <person name="Porter C.F."/>
            <person name="Rogers A."/>
            <person name="Williams B."/>
            <person name="Antoshechkin I."/>
            <person name="Lee M.M."/>
            <person name="Goodwin Z."/>
            <person name="Lu X."/>
            <person name="Lewis E.E."/>
            <person name="Goodrich-Blair H."/>
            <person name="Stock S.P."/>
            <person name="Adams B.J."/>
            <person name="Sternberg P.W."/>
            <person name="Mortazavi A."/>
        </authorList>
    </citation>
    <scope>NUCLEOTIDE SEQUENCE [LARGE SCALE GENOMIC DNA]</scope>
    <source>
        <strain evidence="2 3">ALL</strain>
    </source>
</reference>
<feature type="transmembrane region" description="Helical" evidence="1">
    <location>
        <begin position="259"/>
        <end position="280"/>
    </location>
</feature>
<name>A0A4U5NYT8_STECR</name>
<dbReference type="Pfam" id="PF05571">
    <property type="entry name" value="JAMP"/>
    <property type="match status" value="1"/>
</dbReference>
<keyword evidence="3" id="KW-1185">Reference proteome</keyword>
<organism evidence="2 3">
    <name type="scientific">Steinernema carpocapsae</name>
    <name type="common">Entomopathogenic nematode</name>
    <dbReference type="NCBI Taxonomy" id="34508"/>
    <lineage>
        <taxon>Eukaryota</taxon>
        <taxon>Metazoa</taxon>
        <taxon>Ecdysozoa</taxon>
        <taxon>Nematoda</taxon>
        <taxon>Chromadorea</taxon>
        <taxon>Rhabditida</taxon>
        <taxon>Tylenchina</taxon>
        <taxon>Panagrolaimomorpha</taxon>
        <taxon>Strongyloidoidea</taxon>
        <taxon>Steinernematidae</taxon>
        <taxon>Steinernema</taxon>
    </lineage>
</organism>
<dbReference type="GO" id="GO:0016020">
    <property type="term" value="C:membrane"/>
    <property type="evidence" value="ECO:0007669"/>
    <property type="project" value="InterPro"/>
</dbReference>
<dbReference type="GO" id="GO:0006986">
    <property type="term" value="P:response to unfolded protein"/>
    <property type="evidence" value="ECO:0007669"/>
    <property type="project" value="InterPro"/>
</dbReference>
<feature type="transmembrane region" description="Helical" evidence="1">
    <location>
        <begin position="95"/>
        <end position="115"/>
    </location>
</feature>